<organism evidence="2 4">
    <name type="scientific">Candidatus Chlorohelix allophototropha</name>
    <dbReference type="NCBI Taxonomy" id="3003348"/>
    <lineage>
        <taxon>Bacteria</taxon>
        <taxon>Bacillati</taxon>
        <taxon>Chloroflexota</taxon>
        <taxon>Chloroflexia</taxon>
        <taxon>Candidatus Chloroheliales</taxon>
        <taxon>Candidatus Chloroheliaceae</taxon>
        <taxon>Candidatus Chlorohelix</taxon>
    </lineage>
</organism>
<keyword evidence="1" id="KW-1133">Transmembrane helix</keyword>
<dbReference type="EMBL" id="CP128399">
    <property type="protein sequence ID" value="WJW65951.1"/>
    <property type="molecule type" value="Genomic_DNA"/>
</dbReference>
<accession>A0A8T7M2W9</accession>
<protein>
    <recommendedName>
        <fullName evidence="6">FecR protein domain-containing protein</fullName>
    </recommendedName>
</protein>
<proteinExistence type="predicted"/>
<evidence type="ECO:0000313" key="5">
    <source>
        <dbReference type="Proteomes" id="UP001431572"/>
    </source>
</evidence>
<evidence type="ECO:0000313" key="3">
    <source>
        <dbReference type="EMBL" id="WJW65951.1"/>
    </source>
</evidence>
<evidence type="ECO:0000313" key="2">
    <source>
        <dbReference type="EMBL" id="NWJ46581.1"/>
    </source>
</evidence>
<sequence>MSLKTAPVNVEKGNLKPKFKPQTIAWVVIFISFAIFCLLVYLVANLVSDYLSRSSQNRSAIVTVTRGPVYIARTGQGSLLVANPLDTLQPGDSILTDNQSQAVLELFDGTKLDIYSSSKVRLSESRIVTTNFVRREKQLVVEVSLNSSEDDRAGVGKVSVQFDNKDDQEYIGKPLEINCTDGASLIFEGSEDKDSYSIDLIHSTDGSSRTLINSTVTNTGNLQISAAGKTQTLAPGKRVFVDSGQPPVESNGLQDELIRNNRAFINGLDGWEVQQKDSGNLDNIFCSLFIDSEKVDDGTIYRAHTYRGQNTKDSHECSVIQELNTDVSRYQSLVLNFKLKIQTQSLSGGGEQGIEFPLFVRISYVDTQGNPYNEYFAGFYITPFDPKDNTRVAKYIVSEQVKQGEWIEFSSEDLMQRRNKPQKILSITVGSAGHDYEAYFTDLSLVGKG</sequence>
<dbReference type="Proteomes" id="UP000521676">
    <property type="component" value="Unassembled WGS sequence"/>
</dbReference>
<evidence type="ECO:0000256" key="1">
    <source>
        <dbReference type="SAM" id="Phobius"/>
    </source>
</evidence>
<keyword evidence="1" id="KW-0472">Membrane</keyword>
<keyword evidence="1" id="KW-0812">Transmembrane</keyword>
<dbReference type="Proteomes" id="UP001431572">
    <property type="component" value="Chromosome 1"/>
</dbReference>
<evidence type="ECO:0000313" key="4">
    <source>
        <dbReference type="Proteomes" id="UP000521676"/>
    </source>
</evidence>
<reference evidence="3" key="2">
    <citation type="journal article" date="2024" name="Nature">
        <title>Anoxygenic phototroph of the Chloroflexota uses a type I reaction centre.</title>
        <authorList>
            <person name="Tsuji J.M."/>
            <person name="Shaw N.A."/>
            <person name="Nagashima S."/>
            <person name="Venkiteswaran J.J."/>
            <person name="Schiff S.L."/>
            <person name="Watanabe T."/>
            <person name="Fukui M."/>
            <person name="Hanada S."/>
            <person name="Tank M."/>
            <person name="Neufeld J.D."/>
        </authorList>
    </citation>
    <scope>NUCLEOTIDE SEQUENCE</scope>
    <source>
        <strain evidence="3">L227-S17</strain>
    </source>
</reference>
<dbReference type="AlphaFoldDB" id="A0A8T7M2W9"/>
<dbReference type="EMBL" id="JACATZ010000001">
    <property type="protein sequence ID" value="NWJ46581.1"/>
    <property type="molecule type" value="Genomic_DNA"/>
</dbReference>
<evidence type="ECO:0008006" key="6">
    <source>
        <dbReference type="Google" id="ProtNLM"/>
    </source>
</evidence>
<feature type="transmembrane region" description="Helical" evidence="1">
    <location>
        <begin position="24"/>
        <end position="48"/>
    </location>
</feature>
<name>A0A8T7M2W9_9CHLR</name>
<dbReference type="RefSeq" id="WP_341467838.1">
    <property type="nucleotide sequence ID" value="NZ_CP128399.1"/>
</dbReference>
<gene>
    <name evidence="2" type="ORF">HXX08_11935</name>
    <name evidence="3" type="ORF">OZ401_001731</name>
</gene>
<reference evidence="2 4" key="1">
    <citation type="submission" date="2020-06" db="EMBL/GenBank/DDBJ databases">
        <title>Anoxygenic phototrophic Chloroflexota member uses a Type I reaction center.</title>
        <authorList>
            <person name="Tsuji J.M."/>
            <person name="Shaw N.A."/>
            <person name="Nagashima S."/>
            <person name="Venkiteswaran J."/>
            <person name="Schiff S.L."/>
            <person name="Hanada S."/>
            <person name="Tank M."/>
            <person name="Neufeld J.D."/>
        </authorList>
    </citation>
    <scope>NUCLEOTIDE SEQUENCE [LARGE SCALE GENOMIC DNA]</scope>
    <source>
        <strain evidence="2">L227-S17</strain>
    </source>
</reference>
<keyword evidence="5" id="KW-1185">Reference proteome</keyword>